<feature type="DNA-binding region" description="H-T-H motif" evidence="4">
    <location>
        <begin position="69"/>
        <end position="88"/>
    </location>
</feature>
<evidence type="ECO:0000313" key="6">
    <source>
        <dbReference type="EMBL" id="MEJ8814406.1"/>
    </source>
</evidence>
<keyword evidence="1" id="KW-0805">Transcription regulation</keyword>
<dbReference type="InterPro" id="IPR001647">
    <property type="entry name" value="HTH_TetR"/>
</dbReference>
<protein>
    <submittedName>
        <fullName evidence="6">TetR/AcrR family transcriptional regulator</fullName>
    </submittedName>
</protein>
<feature type="domain" description="HTH tetR-type" evidence="5">
    <location>
        <begin position="46"/>
        <end position="106"/>
    </location>
</feature>
<comment type="caution">
    <text evidence="6">The sequence shown here is derived from an EMBL/GenBank/DDBJ whole genome shotgun (WGS) entry which is preliminary data.</text>
</comment>
<reference evidence="6 7" key="1">
    <citation type="submission" date="2024-03" db="EMBL/GenBank/DDBJ databases">
        <title>Novel species of the genus Variovorax.</title>
        <authorList>
            <person name="Liu Q."/>
            <person name="Xin Y.-H."/>
        </authorList>
    </citation>
    <scope>NUCLEOTIDE SEQUENCE [LARGE SCALE GENOMIC DNA]</scope>
    <source>
        <strain evidence="6 7">KACC 18899</strain>
    </source>
</reference>
<dbReference type="EMBL" id="JBBKZU010000012">
    <property type="protein sequence ID" value="MEJ8814406.1"/>
    <property type="molecule type" value="Genomic_DNA"/>
</dbReference>
<keyword evidence="2 4" id="KW-0238">DNA-binding</keyword>
<dbReference type="InterPro" id="IPR049513">
    <property type="entry name" value="TetR_C_40"/>
</dbReference>
<dbReference type="Gene3D" id="1.10.357.10">
    <property type="entry name" value="Tetracycline Repressor, domain 2"/>
    <property type="match status" value="1"/>
</dbReference>
<dbReference type="PROSITE" id="PS50977">
    <property type="entry name" value="HTH_TETR_2"/>
    <property type="match status" value="1"/>
</dbReference>
<name>A0ABU8VLM0_9BURK</name>
<dbReference type="RefSeq" id="WP_340359633.1">
    <property type="nucleotide sequence ID" value="NZ_JBBKZU010000012.1"/>
</dbReference>
<sequence>MIGISLGTDTAFSARSAGVRSTPMAQAATESKVEDHRVRVGAQRREKTRLRLLESALVVFTDKGPDVAVIDDFIAAAGVSRGTFYNHFRTTNELLLALATAMSDEVLEIVDPLVLHLDDPVERFACGTRLYMQMALRYPVWGSFITRVGTRIATRGQLIDVYLTRDLELAMKQKRLSVDSVIVARDIVLGAIFYGIETMLTEPTRANHAEQILRSVLIGFGISPKEAERIAFMSLEIPGAVEGPIFSGLKAISAPRSRKRLGT</sequence>
<keyword evidence="3" id="KW-0804">Transcription</keyword>
<dbReference type="PANTHER" id="PTHR30055">
    <property type="entry name" value="HTH-TYPE TRANSCRIPTIONAL REGULATOR RUTR"/>
    <property type="match status" value="1"/>
</dbReference>
<dbReference type="Pfam" id="PF00440">
    <property type="entry name" value="TetR_N"/>
    <property type="match status" value="1"/>
</dbReference>
<evidence type="ECO:0000313" key="7">
    <source>
        <dbReference type="Proteomes" id="UP001365846"/>
    </source>
</evidence>
<organism evidence="6 7">
    <name type="scientific">Variovorax ureilyticus</name>
    <dbReference type="NCBI Taxonomy" id="1836198"/>
    <lineage>
        <taxon>Bacteria</taxon>
        <taxon>Pseudomonadati</taxon>
        <taxon>Pseudomonadota</taxon>
        <taxon>Betaproteobacteria</taxon>
        <taxon>Burkholderiales</taxon>
        <taxon>Comamonadaceae</taxon>
        <taxon>Variovorax</taxon>
    </lineage>
</organism>
<dbReference type="Proteomes" id="UP001365846">
    <property type="component" value="Unassembled WGS sequence"/>
</dbReference>
<evidence type="ECO:0000256" key="1">
    <source>
        <dbReference type="ARBA" id="ARBA00023015"/>
    </source>
</evidence>
<evidence type="ECO:0000256" key="2">
    <source>
        <dbReference type="ARBA" id="ARBA00023125"/>
    </source>
</evidence>
<gene>
    <name evidence="6" type="ORF">WKW77_25235</name>
</gene>
<evidence type="ECO:0000259" key="5">
    <source>
        <dbReference type="PROSITE" id="PS50977"/>
    </source>
</evidence>
<dbReference type="SUPFAM" id="SSF46689">
    <property type="entry name" value="Homeodomain-like"/>
    <property type="match status" value="1"/>
</dbReference>
<dbReference type="Pfam" id="PF21306">
    <property type="entry name" value="TetR_C_40"/>
    <property type="match status" value="1"/>
</dbReference>
<dbReference type="PANTHER" id="PTHR30055:SF234">
    <property type="entry name" value="HTH-TYPE TRANSCRIPTIONAL REGULATOR BETI"/>
    <property type="match status" value="1"/>
</dbReference>
<proteinExistence type="predicted"/>
<dbReference type="InterPro" id="IPR050109">
    <property type="entry name" value="HTH-type_TetR-like_transc_reg"/>
</dbReference>
<dbReference type="PRINTS" id="PR00455">
    <property type="entry name" value="HTHTETR"/>
</dbReference>
<dbReference type="InterPro" id="IPR009057">
    <property type="entry name" value="Homeodomain-like_sf"/>
</dbReference>
<evidence type="ECO:0000256" key="4">
    <source>
        <dbReference type="PROSITE-ProRule" id="PRU00335"/>
    </source>
</evidence>
<accession>A0ABU8VLM0</accession>
<evidence type="ECO:0000256" key="3">
    <source>
        <dbReference type="ARBA" id="ARBA00023163"/>
    </source>
</evidence>
<keyword evidence="7" id="KW-1185">Reference proteome</keyword>